<dbReference type="Gene3D" id="3.20.20.330">
    <property type="entry name" value="Homocysteine-binding-like domain"/>
    <property type="match status" value="1"/>
</dbReference>
<evidence type="ECO:0000256" key="5">
    <source>
        <dbReference type="ARBA" id="ARBA00010398"/>
    </source>
</evidence>
<dbReference type="GO" id="GO:0046872">
    <property type="term" value="F:metal ion binding"/>
    <property type="evidence" value="ECO:0007669"/>
    <property type="project" value="UniProtKB-KW"/>
</dbReference>
<dbReference type="GO" id="GO:0032259">
    <property type="term" value="P:methylation"/>
    <property type="evidence" value="ECO:0007669"/>
    <property type="project" value="UniProtKB-KW"/>
</dbReference>
<evidence type="ECO:0000256" key="2">
    <source>
        <dbReference type="ARBA" id="ARBA00001947"/>
    </source>
</evidence>
<dbReference type="GO" id="GO:0050667">
    <property type="term" value="P:homocysteine metabolic process"/>
    <property type="evidence" value="ECO:0007669"/>
    <property type="project" value="TreeGrafter"/>
</dbReference>
<comment type="similarity">
    <text evidence="5">Belongs to the vitamin-B12 dependent methionine synthase family.</text>
</comment>
<evidence type="ECO:0000256" key="10">
    <source>
        <dbReference type="ARBA" id="ARBA00022628"/>
    </source>
</evidence>
<evidence type="ECO:0000256" key="12">
    <source>
        <dbReference type="ARBA" id="ARBA00022691"/>
    </source>
</evidence>
<evidence type="ECO:0000256" key="18">
    <source>
        <dbReference type="ARBA" id="ARBA00031040"/>
    </source>
</evidence>
<evidence type="ECO:0000256" key="14">
    <source>
        <dbReference type="ARBA" id="ARBA00022833"/>
    </source>
</evidence>
<evidence type="ECO:0000256" key="9">
    <source>
        <dbReference type="ARBA" id="ARBA00022605"/>
    </source>
</evidence>
<keyword evidence="14 19" id="KW-0862">Zinc</keyword>
<keyword evidence="10" id="KW-0846">Cobalamin</keyword>
<comment type="cofactor">
    <cofactor evidence="3">
        <name>methylcob(III)alamin</name>
        <dbReference type="ChEBI" id="CHEBI:28115"/>
    </cofactor>
</comment>
<proteinExistence type="inferred from homology"/>
<comment type="catalytic activity">
    <reaction evidence="1">
        <text>(6S)-5-methyl-5,6,7,8-tetrahydrofolate + L-homocysteine = (6S)-5,6,7,8-tetrahydrofolate + L-methionine</text>
        <dbReference type="Rhea" id="RHEA:11172"/>
        <dbReference type="ChEBI" id="CHEBI:18608"/>
        <dbReference type="ChEBI" id="CHEBI:57453"/>
        <dbReference type="ChEBI" id="CHEBI:57844"/>
        <dbReference type="ChEBI" id="CHEBI:58199"/>
        <dbReference type="EC" id="2.1.1.13"/>
    </reaction>
</comment>
<dbReference type="STRING" id="502049.TH15_14330"/>
<dbReference type="PROSITE" id="PS50970">
    <property type="entry name" value="HCY"/>
    <property type="match status" value="1"/>
</dbReference>
<evidence type="ECO:0000256" key="8">
    <source>
        <dbReference type="ARBA" id="ARBA00022603"/>
    </source>
</evidence>
<evidence type="ECO:0000256" key="7">
    <source>
        <dbReference type="ARBA" id="ARBA00013998"/>
    </source>
</evidence>
<dbReference type="InterPro" id="IPR036589">
    <property type="entry name" value="HCY_dom_sf"/>
</dbReference>
<evidence type="ECO:0000256" key="6">
    <source>
        <dbReference type="ARBA" id="ARBA00012032"/>
    </source>
</evidence>
<feature type="binding site" evidence="19">
    <location>
        <position position="314"/>
    </location>
    <ligand>
        <name>Zn(2+)</name>
        <dbReference type="ChEBI" id="CHEBI:29105"/>
    </ligand>
</feature>
<evidence type="ECO:0000256" key="13">
    <source>
        <dbReference type="ARBA" id="ARBA00022723"/>
    </source>
</evidence>
<evidence type="ECO:0000256" key="15">
    <source>
        <dbReference type="ARBA" id="ARBA00023167"/>
    </source>
</evidence>
<feature type="binding site" evidence="19">
    <location>
        <position position="250"/>
    </location>
    <ligand>
        <name>Zn(2+)</name>
        <dbReference type="ChEBI" id="CHEBI:29105"/>
    </ligand>
</feature>
<feature type="binding site" evidence="19">
    <location>
        <position position="313"/>
    </location>
    <ligand>
        <name>Zn(2+)</name>
        <dbReference type="ChEBI" id="CHEBI:29105"/>
    </ligand>
</feature>
<dbReference type="InterPro" id="IPR003726">
    <property type="entry name" value="HCY_dom"/>
</dbReference>
<reference evidence="21 22" key="1">
    <citation type="submission" date="2014-07" db="EMBL/GenBank/DDBJ databases">
        <title>Draft genome sequence of Thalassospira profundimaris S25-3-2.</title>
        <authorList>
            <person name="Lai Q."/>
            <person name="Shao Z."/>
        </authorList>
    </citation>
    <scope>NUCLEOTIDE SEQUENCE [LARGE SCALE GENOMIC DNA]</scope>
    <source>
        <strain evidence="21 22">S25-3-2</strain>
    </source>
</reference>
<dbReference type="EC" id="2.1.1.13" evidence="6"/>
<gene>
    <name evidence="21" type="ORF">TH25_12770</name>
</gene>
<dbReference type="OrthoDB" id="9803687at2"/>
<dbReference type="GO" id="GO:0008705">
    <property type="term" value="F:methionine synthase activity"/>
    <property type="evidence" value="ECO:0007669"/>
    <property type="project" value="UniProtKB-EC"/>
</dbReference>
<dbReference type="Pfam" id="PF02574">
    <property type="entry name" value="S-methyl_trans"/>
    <property type="match status" value="1"/>
</dbReference>
<dbReference type="Proteomes" id="UP000252517">
    <property type="component" value="Unassembled WGS sequence"/>
</dbReference>
<dbReference type="GO" id="GO:0046653">
    <property type="term" value="P:tetrahydrofolate metabolic process"/>
    <property type="evidence" value="ECO:0007669"/>
    <property type="project" value="TreeGrafter"/>
</dbReference>
<name>A0A367XAT0_9PROT</name>
<dbReference type="GO" id="GO:0031419">
    <property type="term" value="F:cobalamin binding"/>
    <property type="evidence" value="ECO:0007669"/>
    <property type="project" value="UniProtKB-KW"/>
</dbReference>
<keyword evidence="13 19" id="KW-0479">Metal-binding</keyword>
<evidence type="ECO:0000313" key="22">
    <source>
        <dbReference type="Proteomes" id="UP000252517"/>
    </source>
</evidence>
<dbReference type="PANTHER" id="PTHR45833:SF1">
    <property type="entry name" value="METHIONINE SYNTHASE"/>
    <property type="match status" value="1"/>
</dbReference>
<dbReference type="RefSeq" id="WP_114088676.1">
    <property type="nucleotide sequence ID" value="NZ_JPWH01000009.1"/>
</dbReference>
<protein>
    <recommendedName>
        <fullName evidence="7">Methionine synthase</fullName>
        <ecNumber evidence="6">2.1.1.13</ecNumber>
    </recommendedName>
    <alternativeName>
        <fullName evidence="18">5-methyltetrahydrofolate--homocysteine methyltransferase</fullName>
    </alternativeName>
</protein>
<evidence type="ECO:0000256" key="3">
    <source>
        <dbReference type="ARBA" id="ARBA00001956"/>
    </source>
</evidence>
<evidence type="ECO:0000256" key="1">
    <source>
        <dbReference type="ARBA" id="ARBA00001700"/>
    </source>
</evidence>
<keyword evidence="9" id="KW-0028">Amino-acid biosynthesis</keyword>
<keyword evidence="15" id="KW-0486">Methionine biosynthesis</keyword>
<evidence type="ECO:0000256" key="11">
    <source>
        <dbReference type="ARBA" id="ARBA00022679"/>
    </source>
</evidence>
<accession>A0A367XAT0</accession>
<comment type="cofactor">
    <cofactor evidence="2 19">
        <name>Zn(2+)</name>
        <dbReference type="ChEBI" id="CHEBI:29105"/>
    </cofactor>
</comment>
<comment type="pathway">
    <text evidence="4">Amino-acid biosynthesis; L-methionine biosynthesis via de novo pathway; L-methionine from L-homocysteine (MetH route): step 1/1.</text>
</comment>
<evidence type="ECO:0000256" key="4">
    <source>
        <dbReference type="ARBA" id="ARBA00005178"/>
    </source>
</evidence>
<sequence length="354" mass="38395">MTDRQKRIALLKERAEKKILILDGAMGTMIQKHKLTEEDYRGERFADWKQDLKGNNDLLSLTRPDIIKDIHLQYIAAGADLNGTNTFSATTIAQADYGMESLAYEINYESAKLARQACDEWEAAHPGDVRFVNGAIGPTNRTASISPDVNNPGFRAVTFDQLATAYKEAANGLLDGGADTLLVETIFDTLNAKAALFAIAEVIEERGEDVPVMISGTITDASGRTLSGQTTEAFYNSVRHAKPFSIGLNCALGAAQLRPYVVELSRVAECRVSVYPNAGLPNEFGEYDQTDSEMAALVKEWAESGLINLLGGCCGTTPPHIRAIAQAVQDCAPRKAPKLTPHMRLSGLEPFDAA</sequence>
<keyword evidence="8 19" id="KW-0489">Methyltransferase</keyword>
<keyword evidence="11 19" id="KW-0808">Transferase</keyword>
<comment type="function">
    <text evidence="17">Catalyzes the transfer of a methyl group from methyl-cobalamin to homocysteine, yielding enzyme-bound cob(I)alamin and methionine. Subsequently, remethylates the cofactor using methyltetrahydrofolate.</text>
</comment>
<keyword evidence="16" id="KW-0170">Cobalt</keyword>
<dbReference type="PANTHER" id="PTHR45833">
    <property type="entry name" value="METHIONINE SYNTHASE"/>
    <property type="match status" value="1"/>
</dbReference>
<dbReference type="InterPro" id="IPR050554">
    <property type="entry name" value="Met_Synthase/Corrinoid"/>
</dbReference>
<comment type="caution">
    <text evidence="21">The sequence shown here is derived from an EMBL/GenBank/DDBJ whole genome shotgun (WGS) entry which is preliminary data.</text>
</comment>
<evidence type="ECO:0000259" key="20">
    <source>
        <dbReference type="PROSITE" id="PS50970"/>
    </source>
</evidence>
<dbReference type="GO" id="GO:0005829">
    <property type="term" value="C:cytosol"/>
    <property type="evidence" value="ECO:0007669"/>
    <property type="project" value="TreeGrafter"/>
</dbReference>
<dbReference type="SUPFAM" id="SSF82282">
    <property type="entry name" value="Homocysteine S-methyltransferase"/>
    <property type="match status" value="1"/>
</dbReference>
<evidence type="ECO:0000256" key="17">
    <source>
        <dbReference type="ARBA" id="ARBA00025552"/>
    </source>
</evidence>
<dbReference type="AlphaFoldDB" id="A0A367XAT0"/>
<feature type="domain" description="Hcy-binding" evidence="20">
    <location>
        <begin position="8"/>
        <end position="328"/>
    </location>
</feature>
<dbReference type="EMBL" id="JPWH01000009">
    <property type="protein sequence ID" value="RCK49881.1"/>
    <property type="molecule type" value="Genomic_DNA"/>
</dbReference>
<dbReference type="FunFam" id="3.20.20.330:FF:000001">
    <property type="entry name" value="Methionine synthase"/>
    <property type="match status" value="1"/>
</dbReference>
<evidence type="ECO:0000313" key="21">
    <source>
        <dbReference type="EMBL" id="RCK49881.1"/>
    </source>
</evidence>
<organism evidence="21 22">
    <name type="scientific">Thalassospira profundimaris</name>
    <dbReference type="NCBI Taxonomy" id="502049"/>
    <lineage>
        <taxon>Bacteria</taxon>
        <taxon>Pseudomonadati</taxon>
        <taxon>Pseudomonadota</taxon>
        <taxon>Alphaproteobacteria</taxon>
        <taxon>Rhodospirillales</taxon>
        <taxon>Thalassospiraceae</taxon>
        <taxon>Thalassospira</taxon>
    </lineage>
</organism>
<keyword evidence="12" id="KW-0949">S-adenosyl-L-methionine</keyword>
<evidence type="ECO:0000256" key="16">
    <source>
        <dbReference type="ARBA" id="ARBA00023285"/>
    </source>
</evidence>
<evidence type="ECO:0000256" key="19">
    <source>
        <dbReference type="PROSITE-ProRule" id="PRU00333"/>
    </source>
</evidence>